<evidence type="ECO:0000313" key="3">
    <source>
        <dbReference type="EMBL" id="VEH71725.1"/>
    </source>
</evidence>
<evidence type="ECO:0000259" key="2">
    <source>
        <dbReference type="PROSITE" id="PS50943"/>
    </source>
</evidence>
<dbReference type="Gene3D" id="1.10.260.40">
    <property type="entry name" value="lambda repressor-like DNA-binding domains"/>
    <property type="match status" value="1"/>
</dbReference>
<feature type="domain" description="HTH cro/C1-type" evidence="2">
    <location>
        <begin position="71"/>
        <end position="103"/>
    </location>
</feature>
<feature type="signal peptide" evidence="1">
    <location>
        <begin position="1"/>
        <end position="20"/>
    </location>
</feature>
<dbReference type="SMART" id="SM00530">
    <property type="entry name" value="HTH_XRE"/>
    <property type="match status" value="1"/>
</dbReference>
<dbReference type="GO" id="GO:0003677">
    <property type="term" value="F:DNA binding"/>
    <property type="evidence" value="ECO:0007669"/>
    <property type="project" value="InterPro"/>
</dbReference>
<evidence type="ECO:0000313" key="4">
    <source>
        <dbReference type="Proteomes" id="UP000273044"/>
    </source>
</evidence>
<dbReference type="Proteomes" id="UP000273044">
    <property type="component" value="Chromosome"/>
</dbReference>
<accession>A0A448N2X2</accession>
<evidence type="ECO:0000256" key="1">
    <source>
        <dbReference type="SAM" id="SignalP"/>
    </source>
</evidence>
<dbReference type="SUPFAM" id="SSF47413">
    <property type="entry name" value="lambda repressor-like DNA-binding domains"/>
    <property type="match status" value="1"/>
</dbReference>
<organism evidence="3 4">
    <name type="scientific">Arachnia propionica</name>
    <dbReference type="NCBI Taxonomy" id="1750"/>
    <lineage>
        <taxon>Bacteria</taxon>
        <taxon>Bacillati</taxon>
        <taxon>Actinomycetota</taxon>
        <taxon>Actinomycetes</taxon>
        <taxon>Propionibacteriales</taxon>
        <taxon>Propionibacteriaceae</taxon>
        <taxon>Arachnia</taxon>
    </lineage>
</organism>
<gene>
    <name evidence="3" type="ORF">NCTC12967_03052</name>
</gene>
<dbReference type="CDD" id="cd00093">
    <property type="entry name" value="HTH_XRE"/>
    <property type="match status" value="1"/>
</dbReference>
<keyword evidence="1" id="KW-0732">Signal</keyword>
<keyword evidence="4" id="KW-1185">Reference proteome</keyword>
<dbReference type="PROSITE" id="PS50943">
    <property type="entry name" value="HTH_CROC1"/>
    <property type="match status" value="1"/>
</dbReference>
<dbReference type="InterPro" id="IPR001387">
    <property type="entry name" value="Cro/C1-type_HTH"/>
</dbReference>
<dbReference type="EMBL" id="LR134406">
    <property type="protein sequence ID" value="VEH71725.1"/>
    <property type="molecule type" value="Genomic_DNA"/>
</dbReference>
<dbReference type="AlphaFoldDB" id="A0A448N2X2"/>
<proteinExistence type="predicted"/>
<reference evidence="3 4" key="1">
    <citation type="submission" date="2018-12" db="EMBL/GenBank/DDBJ databases">
        <authorList>
            <consortium name="Pathogen Informatics"/>
        </authorList>
    </citation>
    <scope>NUCLEOTIDE SEQUENCE [LARGE SCALE GENOMIC DNA]</scope>
    <source>
        <strain evidence="3 4">NCTC12967</strain>
    </source>
</reference>
<sequence>MMASQITAVAVPFLLPFAFAGGASGTQGTFTSLPTMSAVADRVVVAVPAGDRGLPLRVRNPEKQRPLPERVSMLRDSSGLSAQQLARLFGVSRRSINHWLSGKPMADEHATRLGRLETAVAQLPAGTGIERRRALLAGDGGPSLYQKLCAEVRSPDPLQGVGLTVDEQVR</sequence>
<dbReference type="InterPro" id="IPR010982">
    <property type="entry name" value="Lambda_DNA-bd_dom_sf"/>
</dbReference>
<protein>
    <recommendedName>
        <fullName evidence="2">HTH cro/C1-type domain-containing protein</fullName>
    </recommendedName>
</protein>
<dbReference type="Pfam" id="PF01381">
    <property type="entry name" value="HTH_3"/>
    <property type="match status" value="1"/>
</dbReference>
<feature type="chain" id="PRO_5039501049" description="HTH cro/C1-type domain-containing protein" evidence="1">
    <location>
        <begin position="21"/>
        <end position="170"/>
    </location>
</feature>
<name>A0A448N2X2_9ACTN</name>